<dbReference type="PANTHER" id="PTHR38463">
    <property type="entry name" value="STRESS RESPONSE PROTEIN YSNF"/>
    <property type="match status" value="1"/>
</dbReference>
<feature type="compositionally biased region" description="Basic and acidic residues" evidence="1">
    <location>
        <begin position="126"/>
        <end position="136"/>
    </location>
</feature>
<evidence type="ECO:0000259" key="2">
    <source>
        <dbReference type="Pfam" id="PF09557"/>
    </source>
</evidence>
<feature type="domain" description="DUF2382" evidence="2">
    <location>
        <begin position="24"/>
        <end position="132"/>
    </location>
</feature>
<evidence type="ECO:0000256" key="1">
    <source>
        <dbReference type="SAM" id="MobiDB-lite"/>
    </source>
</evidence>
<keyword evidence="4" id="KW-1185">Reference proteome</keyword>
<dbReference type="RefSeq" id="WP_202767051.1">
    <property type="nucleotide sequence ID" value="NZ_JAESWA010000022.1"/>
</dbReference>
<dbReference type="InterPro" id="IPR019060">
    <property type="entry name" value="DUF2382"/>
</dbReference>
<dbReference type="EMBL" id="JAESWA010000022">
    <property type="protein sequence ID" value="MBL4931664.1"/>
    <property type="molecule type" value="Genomic_DNA"/>
</dbReference>
<proteinExistence type="predicted"/>
<accession>A0A937K4A4</accession>
<reference evidence="3" key="1">
    <citation type="submission" date="2021-01" db="EMBL/GenBank/DDBJ databases">
        <title>Genome public.</title>
        <authorList>
            <person name="Liu C."/>
            <person name="Sun Q."/>
        </authorList>
    </citation>
    <scope>NUCLEOTIDE SEQUENCE</scope>
    <source>
        <strain evidence="3">YIM B02565</strain>
    </source>
</reference>
<protein>
    <submittedName>
        <fullName evidence="3">YsnF/AvaK domain-containing protein</fullName>
    </submittedName>
</protein>
<name>A0A937K4A4_9CLOT</name>
<comment type="caution">
    <text evidence="3">The sequence shown here is derived from an EMBL/GenBank/DDBJ whole genome shotgun (WGS) entry which is preliminary data.</text>
</comment>
<evidence type="ECO:0000313" key="4">
    <source>
        <dbReference type="Proteomes" id="UP000623681"/>
    </source>
</evidence>
<dbReference type="PANTHER" id="PTHR38463:SF1">
    <property type="entry name" value="STRESS RESPONSE PROTEIN YSNF"/>
    <property type="match status" value="1"/>
</dbReference>
<feature type="region of interest" description="Disordered" evidence="1">
    <location>
        <begin position="126"/>
        <end position="155"/>
    </location>
</feature>
<dbReference type="NCBIfam" id="TIGR02271">
    <property type="entry name" value="YsnF/AvaK domain"/>
    <property type="match status" value="1"/>
</dbReference>
<organism evidence="3 4">
    <name type="scientific">Clostridium paridis</name>
    <dbReference type="NCBI Taxonomy" id="2803863"/>
    <lineage>
        <taxon>Bacteria</taxon>
        <taxon>Bacillati</taxon>
        <taxon>Bacillota</taxon>
        <taxon>Clostridia</taxon>
        <taxon>Eubacteriales</taxon>
        <taxon>Clostridiaceae</taxon>
        <taxon>Clostridium</taxon>
    </lineage>
</organism>
<gene>
    <name evidence="3" type="ORF">JK634_07600</name>
</gene>
<dbReference type="Proteomes" id="UP000623681">
    <property type="component" value="Unassembled WGS sequence"/>
</dbReference>
<sequence>MSKFLDDLFGTKENIDEEKRDGKLELRQEELDVTKNKVKTGEVTLSKEVIEEEKHVDVPVMHEEVVIERKALNHEPSDAPISSGETIHIPVSEEKVDVGKHTVVTGEVSAHKREIEDTKTINETLKKEEARIDKDGNANLASADPQQDEETRGFY</sequence>
<dbReference type="Pfam" id="PF09557">
    <property type="entry name" value="DUF2382"/>
    <property type="match status" value="1"/>
</dbReference>
<dbReference type="AlphaFoldDB" id="A0A937K4A4"/>
<evidence type="ECO:0000313" key="3">
    <source>
        <dbReference type="EMBL" id="MBL4931664.1"/>
    </source>
</evidence>
<dbReference type="InterPro" id="IPR052967">
    <property type="entry name" value="Stress_Response_Assoc"/>
</dbReference>